<evidence type="ECO:0000256" key="1">
    <source>
        <dbReference type="ARBA" id="ARBA00022598"/>
    </source>
</evidence>
<dbReference type="Proteomes" id="UP000315577">
    <property type="component" value="Unassembled WGS sequence"/>
</dbReference>
<dbReference type="NCBIfam" id="TIGR00121">
    <property type="entry name" value="birA_ligase"/>
    <property type="match status" value="1"/>
</dbReference>
<accession>A0A4R3L4V4</accession>
<comment type="caution">
    <text evidence="3">The sequence shown here is derived from an EMBL/GenBank/DDBJ whole genome shotgun (WGS) entry which is preliminary data.</text>
</comment>
<dbReference type="Gene3D" id="3.30.930.10">
    <property type="entry name" value="Bira Bifunctional Protein, Domain 2"/>
    <property type="match status" value="1"/>
</dbReference>
<dbReference type="PROSITE" id="PS51733">
    <property type="entry name" value="BPL_LPL_CATALYTIC"/>
    <property type="match status" value="1"/>
</dbReference>
<dbReference type="Proteomes" id="UP000295536">
    <property type="component" value="Unassembled WGS sequence"/>
</dbReference>
<dbReference type="OrthoDB" id="9807064at2"/>
<dbReference type="InterPro" id="IPR045864">
    <property type="entry name" value="aa-tRNA-synth_II/BPL/LPL"/>
</dbReference>
<evidence type="ECO:0000313" key="4">
    <source>
        <dbReference type="EMBL" id="TSE18758.1"/>
    </source>
</evidence>
<dbReference type="SUPFAM" id="SSF55681">
    <property type="entry name" value="Class II aaRS and biotin synthetases"/>
    <property type="match status" value="1"/>
</dbReference>
<evidence type="ECO:0000313" key="6">
    <source>
        <dbReference type="Proteomes" id="UP000315577"/>
    </source>
</evidence>
<keyword evidence="6" id="KW-1185">Reference proteome</keyword>
<dbReference type="CDD" id="cd16442">
    <property type="entry name" value="BPL"/>
    <property type="match status" value="1"/>
</dbReference>
<name>A0A4R3L4V4_9BURK</name>
<gene>
    <name evidence="4" type="primary">birA</name>
    <name evidence="3" type="ORF">EDC36_12122</name>
    <name evidence="4" type="ORF">Tigna_02468</name>
</gene>
<dbReference type="RefSeq" id="WP_132963626.1">
    <property type="nucleotide sequence ID" value="NZ_JBKBMZ010000022.1"/>
</dbReference>
<dbReference type="EC" id="6.3.4.15" evidence="4"/>
<sequence length="273" mass="28569">MNEHTASDTALLRRLHAGSEALWQALVPFEPGLTVEVVPHIDSTNAELLRRARAGQGAPTVLAALTQTAGRGRRGRPWITVPGASLAFSVGLPMAPAQWAGLSLAVGVAVASALPAGVRLKWPNDLWWQGRKLGGILIETATLTEAEARYAVIGIGLNLHTPQLPPEAALDALPPVGLRELPASGNPPLDDAGVWLARLGPAVVHAARSFEREGFGPWQARYGALDALAGRTVLTSDGVQGVADGVDGDGALRIRTPQGVVRVQHGEVSVRPC</sequence>
<reference evidence="4 6" key="2">
    <citation type="submission" date="2019-07" db="EMBL/GenBank/DDBJ databases">
        <title>Tepidimonas ignava SPS-1037 draft genome.</title>
        <authorList>
            <person name="Da Costa M.S."/>
            <person name="Froufe H.J.C."/>
            <person name="Egas C."/>
            <person name="Albuquerque L."/>
        </authorList>
    </citation>
    <scope>NUCLEOTIDE SEQUENCE [LARGE SCALE GENOMIC DNA]</scope>
    <source>
        <strain evidence="4 6">SPS-1037</strain>
    </source>
</reference>
<dbReference type="PANTHER" id="PTHR12835:SF5">
    <property type="entry name" value="BIOTIN--PROTEIN LIGASE"/>
    <property type="match status" value="1"/>
</dbReference>
<dbReference type="GO" id="GO:0005737">
    <property type="term" value="C:cytoplasm"/>
    <property type="evidence" value="ECO:0007669"/>
    <property type="project" value="TreeGrafter"/>
</dbReference>
<dbReference type="EMBL" id="VJNC01000022">
    <property type="protein sequence ID" value="TSE18758.1"/>
    <property type="molecule type" value="Genomic_DNA"/>
</dbReference>
<proteinExistence type="predicted"/>
<dbReference type="AlphaFoldDB" id="A0A4R3L4V4"/>
<dbReference type="EMBL" id="SMAH01000021">
    <property type="protein sequence ID" value="TCS94018.1"/>
    <property type="molecule type" value="Genomic_DNA"/>
</dbReference>
<dbReference type="InterPro" id="IPR004408">
    <property type="entry name" value="Biotin_CoA_COase_ligase"/>
</dbReference>
<evidence type="ECO:0000313" key="3">
    <source>
        <dbReference type="EMBL" id="TCS94018.1"/>
    </source>
</evidence>
<feature type="domain" description="BPL/LPL catalytic" evidence="2">
    <location>
        <begin position="20"/>
        <end position="215"/>
    </location>
</feature>
<dbReference type="Gene3D" id="2.30.30.100">
    <property type="match status" value="1"/>
</dbReference>
<keyword evidence="1 3" id="KW-0436">Ligase</keyword>
<dbReference type="InterPro" id="IPR004143">
    <property type="entry name" value="BPL_LPL_catalytic"/>
</dbReference>
<evidence type="ECO:0000313" key="5">
    <source>
        <dbReference type="Proteomes" id="UP000295536"/>
    </source>
</evidence>
<dbReference type="Pfam" id="PF03099">
    <property type="entry name" value="BPL_LplA_LipB"/>
    <property type="match status" value="1"/>
</dbReference>
<dbReference type="InterPro" id="IPR008988">
    <property type="entry name" value="Transcriptional_repressor_C"/>
</dbReference>
<protein>
    <submittedName>
        <fullName evidence="4">Bifunctional ligase/repressor BirA</fullName>
        <ecNumber evidence="4">6.3.4.15</ecNumber>
    </submittedName>
    <submittedName>
        <fullName evidence="3">BirA family biotin operon repressor/biotin-[acetyl-CoA-carboxylase] ligase</fullName>
    </submittedName>
</protein>
<dbReference type="SUPFAM" id="SSF50037">
    <property type="entry name" value="C-terminal domain of transcriptional repressors"/>
    <property type="match status" value="1"/>
</dbReference>
<evidence type="ECO:0000259" key="2">
    <source>
        <dbReference type="PROSITE" id="PS51733"/>
    </source>
</evidence>
<organism evidence="3 5">
    <name type="scientific">Tepidimonas ignava</name>
    <dbReference type="NCBI Taxonomy" id="114249"/>
    <lineage>
        <taxon>Bacteria</taxon>
        <taxon>Pseudomonadati</taxon>
        <taxon>Pseudomonadota</taxon>
        <taxon>Betaproteobacteria</taxon>
        <taxon>Burkholderiales</taxon>
        <taxon>Tepidimonas</taxon>
    </lineage>
</organism>
<dbReference type="GO" id="GO:0004077">
    <property type="term" value="F:biotin--[biotin carboxyl-carrier protein] ligase activity"/>
    <property type="evidence" value="ECO:0007669"/>
    <property type="project" value="UniProtKB-EC"/>
</dbReference>
<reference evidence="3 5" key="1">
    <citation type="submission" date="2019-03" db="EMBL/GenBank/DDBJ databases">
        <title>Genomic Encyclopedia of Type Strains, Phase IV (KMG-IV): sequencing the most valuable type-strain genomes for metagenomic binning, comparative biology and taxonomic classification.</title>
        <authorList>
            <person name="Goeker M."/>
        </authorList>
    </citation>
    <scope>NUCLEOTIDE SEQUENCE [LARGE SCALE GENOMIC DNA]</scope>
    <source>
        <strain evidence="3 5">DSM 12034</strain>
    </source>
</reference>
<dbReference type="PANTHER" id="PTHR12835">
    <property type="entry name" value="BIOTIN PROTEIN LIGASE"/>
    <property type="match status" value="1"/>
</dbReference>